<organism evidence="3 4">
    <name type="scientific">Fuerstiella marisgermanici</name>
    <dbReference type="NCBI Taxonomy" id="1891926"/>
    <lineage>
        <taxon>Bacteria</taxon>
        <taxon>Pseudomonadati</taxon>
        <taxon>Planctomycetota</taxon>
        <taxon>Planctomycetia</taxon>
        <taxon>Planctomycetales</taxon>
        <taxon>Planctomycetaceae</taxon>
        <taxon>Fuerstiella</taxon>
    </lineage>
</organism>
<feature type="region of interest" description="Disordered" evidence="1">
    <location>
        <begin position="1"/>
        <end position="36"/>
    </location>
</feature>
<protein>
    <submittedName>
        <fullName evidence="3">Uncharacterized protein</fullName>
    </submittedName>
</protein>
<dbReference type="OrthoDB" id="236372at2"/>
<sequence length="396" mass="43435">MTVAESPSKRQVRSEATAYAGETCPKCHSTESWGESSWCPKCNYYPTVDNGVADGRSWADDLPDLPEEEQLDNRSALQSIPVWFWVMLGGVSVITIFSVTIRTVYPREDSPRGLIALAQLVLGAITMLIAHLCAARFALKNDRRLNFNDVILCWFNIWQPTIARLPATCKRVQAMVCGMVAVFTAVMIIGGIDYSAPFRTDASPKKISPAKLIGAVTAAANAQAGKKNPVSMQEALSEVANMEEAAGLANGPMTMEQALNELGNLPDKLSGMEDLTDDQIDTTFETFNCYVYGVETNEYNAPTALLFAMKVGRRNRHVARLETSEIPRTDLRTIIRKIGASVLKKPAAETSFDAVWVAPVVSVRLAFDGLTEDGDLDNVKFEAILVRQRGVFDSEQ</sequence>
<keyword evidence="4" id="KW-1185">Reference proteome</keyword>
<feature type="transmembrane region" description="Helical" evidence="2">
    <location>
        <begin position="82"/>
        <end position="101"/>
    </location>
</feature>
<dbReference type="EMBL" id="CP017641">
    <property type="protein sequence ID" value="APZ93057.1"/>
    <property type="molecule type" value="Genomic_DNA"/>
</dbReference>
<feature type="transmembrane region" description="Helical" evidence="2">
    <location>
        <begin position="113"/>
        <end position="134"/>
    </location>
</feature>
<keyword evidence="2" id="KW-1133">Transmembrane helix</keyword>
<dbReference type="AlphaFoldDB" id="A0A1P8WG88"/>
<keyword evidence="2" id="KW-0812">Transmembrane</keyword>
<evidence type="ECO:0000313" key="4">
    <source>
        <dbReference type="Proteomes" id="UP000187735"/>
    </source>
</evidence>
<proteinExistence type="predicted"/>
<evidence type="ECO:0000256" key="2">
    <source>
        <dbReference type="SAM" id="Phobius"/>
    </source>
</evidence>
<dbReference type="Proteomes" id="UP000187735">
    <property type="component" value="Chromosome"/>
</dbReference>
<reference evidence="3 4" key="1">
    <citation type="journal article" date="2016" name="Front. Microbiol.">
        <title>Fuerstia marisgermanicae gen. nov., sp. nov., an Unusual Member of the Phylum Planctomycetes from the German Wadden Sea.</title>
        <authorList>
            <person name="Kohn T."/>
            <person name="Heuer A."/>
            <person name="Jogler M."/>
            <person name="Vollmers J."/>
            <person name="Boedeker C."/>
            <person name="Bunk B."/>
            <person name="Rast P."/>
            <person name="Borchert D."/>
            <person name="Glockner I."/>
            <person name="Freese H.M."/>
            <person name="Klenk H.P."/>
            <person name="Overmann J."/>
            <person name="Kaster A.K."/>
            <person name="Rohde M."/>
            <person name="Wiegand S."/>
            <person name="Jogler C."/>
        </authorList>
    </citation>
    <scope>NUCLEOTIDE SEQUENCE [LARGE SCALE GENOMIC DNA]</scope>
    <source>
        <strain evidence="3 4">NH11</strain>
    </source>
</reference>
<feature type="transmembrane region" description="Helical" evidence="2">
    <location>
        <begin position="172"/>
        <end position="192"/>
    </location>
</feature>
<evidence type="ECO:0000256" key="1">
    <source>
        <dbReference type="SAM" id="MobiDB-lite"/>
    </source>
</evidence>
<accession>A0A1P8WG88</accession>
<dbReference type="RefSeq" id="WP_077024581.1">
    <property type="nucleotide sequence ID" value="NZ_CP017641.1"/>
</dbReference>
<dbReference type="KEGG" id="fmr:Fuma_02672"/>
<evidence type="ECO:0000313" key="3">
    <source>
        <dbReference type="EMBL" id="APZ93057.1"/>
    </source>
</evidence>
<keyword evidence="2" id="KW-0472">Membrane</keyword>
<name>A0A1P8WG88_9PLAN</name>
<gene>
    <name evidence="3" type="ORF">Fuma_02672</name>
</gene>